<dbReference type="Proteomes" id="UP001454036">
    <property type="component" value="Unassembled WGS sequence"/>
</dbReference>
<protein>
    <submittedName>
        <fullName evidence="1">Uncharacterized protein</fullName>
    </submittedName>
</protein>
<proteinExistence type="predicted"/>
<dbReference type="AlphaFoldDB" id="A0AAV3Q725"/>
<evidence type="ECO:0000313" key="2">
    <source>
        <dbReference type="Proteomes" id="UP001454036"/>
    </source>
</evidence>
<accession>A0AAV3Q725</accession>
<dbReference type="EMBL" id="BAABME010020249">
    <property type="protein sequence ID" value="GAA0159854.1"/>
    <property type="molecule type" value="Genomic_DNA"/>
</dbReference>
<comment type="caution">
    <text evidence="1">The sequence shown here is derived from an EMBL/GenBank/DDBJ whole genome shotgun (WGS) entry which is preliminary data.</text>
</comment>
<sequence length="136" mass="15519">MRLPFSPFVNDLLTTINRAPRQLLLIGGWLNVTIFEVSCRMCGIEPTVSLFSVLFSVSHKSFQTKFSARAKGNILAGVRPNRVRDSQLHKKWFYARGVCRKVFLAYRLPRKRPGAFPSRRRYGFGGQVERCVALGE</sequence>
<name>A0AAV3Q725_LITER</name>
<evidence type="ECO:0000313" key="1">
    <source>
        <dbReference type="EMBL" id="GAA0159854.1"/>
    </source>
</evidence>
<organism evidence="1 2">
    <name type="scientific">Lithospermum erythrorhizon</name>
    <name type="common">Purple gromwell</name>
    <name type="synonym">Lithospermum officinale var. erythrorhizon</name>
    <dbReference type="NCBI Taxonomy" id="34254"/>
    <lineage>
        <taxon>Eukaryota</taxon>
        <taxon>Viridiplantae</taxon>
        <taxon>Streptophyta</taxon>
        <taxon>Embryophyta</taxon>
        <taxon>Tracheophyta</taxon>
        <taxon>Spermatophyta</taxon>
        <taxon>Magnoliopsida</taxon>
        <taxon>eudicotyledons</taxon>
        <taxon>Gunneridae</taxon>
        <taxon>Pentapetalae</taxon>
        <taxon>asterids</taxon>
        <taxon>lamiids</taxon>
        <taxon>Boraginales</taxon>
        <taxon>Boraginaceae</taxon>
        <taxon>Boraginoideae</taxon>
        <taxon>Lithospermeae</taxon>
        <taxon>Lithospermum</taxon>
    </lineage>
</organism>
<reference evidence="1 2" key="1">
    <citation type="submission" date="2024-01" db="EMBL/GenBank/DDBJ databases">
        <title>The complete chloroplast genome sequence of Lithospermum erythrorhizon: insights into the phylogenetic relationship among Boraginaceae species and the maternal lineages of purple gromwells.</title>
        <authorList>
            <person name="Okada T."/>
            <person name="Watanabe K."/>
        </authorList>
    </citation>
    <scope>NUCLEOTIDE SEQUENCE [LARGE SCALE GENOMIC DNA]</scope>
</reference>
<keyword evidence="2" id="KW-1185">Reference proteome</keyword>
<gene>
    <name evidence="1" type="ORF">LIER_38935</name>
</gene>